<evidence type="ECO:0000259" key="2">
    <source>
        <dbReference type="Pfam" id="PF00535"/>
    </source>
</evidence>
<dbReference type="InterPro" id="IPR029044">
    <property type="entry name" value="Nucleotide-diphossugar_trans"/>
</dbReference>
<evidence type="ECO:0000313" key="3">
    <source>
        <dbReference type="EMBL" id="TLS51999.1"/>
    </source>
</evidence>
<dbReference type="GO" id="GO:0016758">
    <property type="term" value="F:hexosyltransferase activity"/>
    <property type="evidence" value="ECO:0007669"/>
    <property type="project" value="UniProtKB-ARBA"/>
</dbReference>
<keyword evidence="3" id="KW-0808">Transferase</keyword>
<gene>
    <name evidence="3" type="ORF">FE782_11505</name>
</gene>
<evidence type="ECO:0000313" key="4">
    <source>
        <dbReference type="Proteomes" id="UP000309676"/>
    </source>
</evidence>
<dbReference type="PANTHER" id="PTHR22916">
    <property type="entry name" value="GLYCOSYLTRANSFERASE"/>
    <property type="match status" value="1"/>
</dbReference>
<name>A0A5R9GA63_9BACL</name>
<reference evidence="3 4" key="1">
    <citation type="submission" date="2019-05" db="EMBL/GenBank/DDBJ databases">
        <authorList>
            <person name="Narsing Rao M.P."/>
            <person name="Li W.J."/>
        </authorList>
    </citation>
    <scope>NUCLEOTIDE SEQUENCE [LARGE SCALE GENOMIC DNA]</scope>
    <source>
        <strain evidence="3 4">SYSU_K30003</strain>
    </source>
</reference>
<organism evidence="3 4">
    <name type="scientific">Paenibacillus antri</name>
    <dbReference type="NCBI Taxonomy" id="2582848"/>
    <lineage>
        <taxon>Bacteria</taxon>
        <taxon>Bacillati</taxon>
        <taxon>Bacillota</taxon>
        <taxon>Bacilli</taxon>
        <taxon>Bacillales</taxon>
        <taxon>Paenibacillaceae</taxon>
        <taxon>Paenibacillus</taxon>
    </lineage>
</organism>
<proteinExistence type="inferred from homology"/>
<dbReference type="InterPro" id="IPR001173">
    <property type="entry name" value="Glyco_trans_2-like"/>
</dbReference>
<comment type="similarity">
    <text evidence="1">Belongs to the glycosyltransferase 2 family.</text>
</comment>
<dbReference type="SUPFAM" id="SSF53448">
    <property type="entry name" value="Nucleotide-diphospho-sugar transferases"/>
    <property type="match status" value="1"/>
</dbReference>
<dbReference type="CDD" id="cd00761">
    <property type="entry name" value="Glyco_tranf_GTA_type"/>
    <property type="match status" value="1"/>
</dbReference>
<dbReference type="Pfam" id="PF00535">
    <property type="entry name" value="Glycos_transf_2"/>
    <property type="match status" value="1"/>
</dbReference>
<dbReference type="Gene3D" id="3.90.550.10">
    <property type="entry name" value="Spore Coat Polysaccharide Biosynthesis Protein SpsA, Chain A"/>
    <property type="match status" value="1"/>
</dbReference>
<keyword evidence="4" id="KW-1185">Reference proteome</keyword>
<feature type="domain" description="Glycosyltransferase 2-like" evidence="2">
    <location>
        <begin position="4"/>
        <end position="145"/>
    </location>
</feature>
<dbReference type="RefSeq" id="WP_138194243.1">
    <property type="nucleotide sequence ID" value="NZ_VCIW01000006.1"/>
</dbReference>
<evidence type="ECO:0000256" key="1">
    <source>
        <dbReference type="ARBA" id="ARBA00006739"/>
    </source>
</evidence>
<dbReference type="Proteomes" id="UP000309676">
    <property type="component" value="Unassembled WGS sequence"/>
</dbReference>
<dbReference type="EMBL" id="VCIW01000006">
    <property type="protein sequence ID" value="TLS51999.1"/>
    <property type="molecule type" value="Genomic_DNA"/>
</dbReference>
<dbReference type="PANTHER" id="PTHR22916:SF3">
    <property type="entry name" value="UDP-GLCNAC:BETAGAL BETA-1,3-N-ACETYLGLUCOSAMINYLTRANSFERASE-LIKE PROTEIN 1"/>
    <property type="match status" value="1"/>
</dbReference>
<sequence length="356" mass="40238">MLLSVIVPMYNVEKYVGKTLTSLIYQNGYNLEVIIIDDGSSDNSYNIASQIMFNSKIDYKIIKVRNGGVSVARNKGLEEAKGKYVVFLDGDDFVSENFLEGINSITKEYGEIDVVSWGYNTVSTDGEVFQYYFDKYNNPPVKIMTGPEALKNILIEKRLWVCTGNIAIRRTYLLMSGLRYTEGCSNGEDQEFTFKVLSQAKGVFFTKRILTNYVRRPGSASNSFNINRFDAINAIERTALHMETVSLNEIANYLSNDHIIINFLNNYTASLKGLSNLDPQKGKKMIIQAELEMSYPGLLLEIRKKMEQYSGGNKKLKLLILCYLVSPLLLHTVLSVLDAVTRSGRRLLKPREGLSK</sequence>
<dbReference type="AlphaFoldDB" id="A0A5R9GA63"/>
<accession>A0A5R9GA63</accession>
<dbReference type="OrthoDB" id="396512at2"/>
<comment type="caution">
    <text evidence="3">The sequence shown here is derived from an EMBL/GenBank/DDBJ whole genome shotgun (WGS) entry which is preliminary data.</text>
</comment>
<protein>
    <submittedName>
        <fullName evidence="3">Glycosyltransferase family 2 protein</fullName>
    </submittedName>
</protein>